<feature type="transmembrane region" description="Helical" evidence="9">
    <location>
        <begin position="184"/>
        <end position="202"/>
    </location>
</feature>
<dbReference type="EMBL" id="JACAOA010000016">
    <property type="protein sequence ID" value="MBA5729486.1"/>
    <property type="molecule type" value="Genomic_DNA"/>
</dbReference>
<dbReference type="RefSeq" id="WP_218931183.1">
    <property type="nucleotide sequence ID" value="NZ_JACAOA010000016.1"/>
</dbReference>
<evidence type="ECO:0000313" key="10">
    <source>
        <dbReference type="EMBL" id="MBA5729486.1"/>
    </source>
</evidence>
<proteinExistence type="inferred from homology"/>
<dbReference type="Pfam" id="PF00950">
    <property type="entry name" value="ABC-3"/>
    <property type="match status" value="1"/>
</dbReference>
<dbReference type="InterPro" id="IPR001626">
    <property type="entry name" value="ABC_TroCD"/>
</dbReference>
<feature type="transmembrane region" description="Helical" evidence="9">
    <location>
        <begin position="144"/>
        <end position="163"/>
    </location>
</feature>
<feature type="transmembrane region" description="Helical" evidence="9">
    <location>
        <begin position="261"/>
        <end position="286"/>
    </location>
</feature>
<dbReference type="PANTHER" id="PTHR30477:SF3">
    <property type="entry name" value="METAL TRANSPORT SYSTEM MEMBRANE PROTEIN CT_069-RELATED"/>
    <property type="match status" value="1"/>
</dbReference>
<feature type="transmembrane region" description="Helical" evidence="9">
    <location>
        <begin position="231"/>
        <end position="249"/>
    </location>
</feature>
<feature type="transmembrane region" description="Helical" evidence="9">
    <location>
        <begin position="39"/>
        <end position="58"/>
    </location>
</feature>
<dbReference type="GO" id="GO:0010043">
    <property type="term" value="P:response to zinc ion"/>
    <property type="evidence" value="ECO:0007669"/>
    <property type="project" value="TreeGrafter"/>
</dbReference>
<evidence type="ECO:0000256" key="8">
    <source>
        <dbReference type="RuleBase" id="RU003943"/>
    </source>
</evidence>
<comment type="similarity">
    <text evidence="2 8">Belongs to the ABC-3 integral membrane protein family.</text>
</comment>
<evidence type="ECO:0000256" key="6">
    <source>
        <dbReference type="ARBA" id="ARBA00022989"/>
    </source>
</evidence>
<evidence type="ECO:0000256" key="7">
    <source>
        <dbReference type="ARBA" id="ARBA00023136"/>
    </source>
</evidence>
<dbReference type="GO" id="GO:0055085">
    <property type="term" value="P:transmembrane transport"/>
    <property type="evidence" value="ECO:0007669"/>
    <property type="project" value="InterPro"/>
</dbReference>
<keyword evidence="3 8" id="KW-0813">Transport</keyword>
<evidence type="ECO:0000313" key="11">
    <source>
        <dbReference type="Proteomes" id="UP000571018"/>
    </source>
</evidence>
<protein>
    <submittedName>
        <fullName evidence="10">Metal ABC transporter permease</fullName>
    </submittedName>
</protein>
<comment type="caution">
    <text evidence="10">The sequence shown here is derived from an EMBL/GenBank/DDBJ whole genome shotgun (WGS) entry which is preliminary data.</text>
</comment>
<keyword evidence="6 9" id="KW-1133">Transmembrane helix</keyword>
<sequence length="293" mass="31975">MFDISFDYFFWVVALGTMALGFASGIIGTTIVLEGQSQLGDAIGHSVYPGVIIAFMLFQTRNSLVLLLGAIVVGYIAFVLINWIHKHSHFAYESVLALVLSSFFSLGLMLYRIVQTNPKFQSVNFSGLDNYIMGQAAFLTQFDVNVILIVAVIIALIFWLYYPKIKIYLFDKTFAETIGINTKFINYILLTLSLLAIVIGLQAVGTKLISSMLVAPVVGAMQWTNNYPKTIFLSGFFGLFAGFMGTLLSTNISDLATGPTIVVVLSGIALVSVFIGPKGLLGSYVLRKRGVVS</sequence>
<dbReference type="PANTHER" id="PTHR30477">
    <property type="entry name" value="ABC-TRANSPORTER METAL-BINDING PROTEIN"/>
    <property type="match status" value="1"/>
</dbReference>
<keyword evidence="5 8" id="KW-0812">Transmembrane</keyword>
<evidence type="ECO:0000256" key="5">
    <source>
        <dbReference type="ARBA" id="ARBA00022692"/>
    </source>
</evidence>
<dbReference type="Proteomes" id="UP000571018">
    <property type="component" value="Unassembled WGS sequence"/>
</dbReference>
<feature type="transmembrane region" description="Helical" evidence="9">
    <location>
        <begin position="6"/>
        <end position="27"/>
    </location>
</feature>
<feature type="transmembrane region" description="Helical" evidence="9">
    <location>
        <begin position="64"/>
        <end position="83"/>
    </location>
</feature>
<accession>A0A839A5G8</accession>
<keyword evidence="4" id="KW-1003">Cell membrane</keyword>
<evidence type="ECO:0000256" key="9">
    <source>
        <dbReference type="SAM" id="Phobius"/>
    </source>
</evidence>
<keyword evidence="11" id="KW-1185">Reference proteome</keyword>
<gene>
    <name evidence="10" type="ORF">HW423_06780</name>
</gene>
<comment type="subcellular location">
    <subcellularLocation>
        <location evidence="1 8">Cell membrane</location>
        <topology evidence="1 8">Multi-pass membrane protein</topology>
    </subcellularLocation>
</comment>
<evidence type="ECO:0000256" key="2">
    <source>
        <dbReference type="ARBA" id="ARBA00008034"/>
    </source>
</evidence>
<evidence type="ECO:0000256" key="4">
    <source>
        <dbReference type="ARBA" id="ARBA00022475"/>
    </source>
</evidence>
<name>A0A839A5G8_9LACT</name>
<keyword evidence="7 9" id="KW-0472">Membrane</keyword>
<dbReference type="AlphaFoldDB" id="A0A839A5G8"/>
<dbReference type="InterPro" id="IPR037294">
    <property type="entry name" value="ABC_BtuC-like"/>
</dbReference>
<evidence type="ECO:0000256" key="3">
    <source>
        <dbReference type="ARBA" id="ARBA00022448"/>
    </source>
</evidence>
<reference evidence="10 11" key="1">
    <citation type="submission" date="2020-06" db="EMBL/GenBank/DDBJ databases">
        <title>Reclassification of Facklamia ignava, Facklamia soureckii and Facklami tabacinasalis as Falseniella iganva gen. nov., comb. nov., Hutsoniella ignava gen. nov., comb. nov., and Ruoffia tabacinasalis gen. nov., comb. nov and description of Ruoffia haltotolerans sp. nov., isolated from hypersaline Inland Sea of Qatar.</title>
        <authorList>
            <person name="Fotedar R."/>
            <person name="Sankaranarayanan K."/>
            <person name="Lawson P."/>
            <person name="Caldwell M."/>
            <person name="Zeyara A."/>
            <person name="Al Malki A."/>
            <person name="Ali M."/>
        </authorList>
    </citation>
    <scope>NUCLEOTIDE SEQUENCE [LARGE SCALE GENOMIC DNA]</scope>
    <source>
        <strain evidence="10 11">INB8</strain>
    </source>
</reference>
<feature type="transmembrane region" description="Helical" evidence="9">
    <location>
        <begin position="95"/>
        <end position="114"/>
    </location>
</feature>
<organism evidence="10 11">
    <name type="scientific">Ruoffia halotolerans</name>
    <dbReference type="NCBI Taxonomy" id="2748684"/>
    <lineage>
        <taxon>Bacteria</taxon>
        <taxon>Bacillati</taxon>
        <taxon>Bacillota</taxon>
        <taxon>Bacilli</taxon>
        <taxon>Lactobacillales</taxon>
        <taxon>Aerococcaceae</taxon>
        <taxon>Ruoffia</taxon>
    </lineage>
</organism>
<dbReference type="Gene3D" id="1.10.3470.10">
    <property type="entry name" value="ABC transporter involved in vitamin B12 uptake, BtuC"/>
    <property type="match status" value="1"/>
</dbReference>
<dbReference type="GO" id="GO:0043190">
    <property type="term" value="C:ATP-binding cassette (ABC) transporter complex"/>
    <property type="evidence" value="ECO:0007669"/>
    <property type="project" value="InterPro"/>
</dbReference>
<dbReference type="SUPFAM" id="SSF81345">
    <property type="entry name" value="ABC transporter involved in vitamin B12 uptake, BtuC"/>
    <property type="match status" value="1"/>
</dbReference>
<evidence type="ECO:0000256" key="1">
    <source>
        <dbReference type="ARBA" id="ARBA00004651"/>
    </source>
</evidence>
<dbReference type="CDD" id="cd06550">
    <property type="entry name" value="TM_ABC_iron-siderophores_like"/>
    <property type="match status" value="1"/>
</dbReference>